<evidence type="ECO:0000313" key="4">
    <source>
        <dbReference type="Proteomes" id="UP000305848"/>
    </source>
</evidence>
<dbReference type="EMBL" id="SZQL01000003">
    <property type="protein sequence ID" value="TKK70334.1"/>
    <property type="molecule type" value="Genomic_DNA"/>
</dbReference>
<dbReference type="Pfam" id="PF00535">
    <property type="entry name" value="Glycos_transf_2"/>
    <property type="match status" value="1"/>
</dbReference>
<reference evidence="3 4" key="1">
    <citation type="submission" date="2019-05" db="EMBL/GenBank/DDBJ databases">
        <title>Panacibacter sp. strain 17mud1-8 Genome sequencing and assembly.</title>
        <authorList>
            <person name="Chhetri G."/>
        </authorList>
    </citation>
    <scope>NUCLEOTIDE SEQUENCE [LARGE SCALE GENOMIC DNA]</scope>
    <source>
        <strain evidence="3 4">17mud1-8</strain>
    </source>
</reference>
<sequence length="303" mass="35187">MHYISICIPTYKRPIILTKLLLSIAKCNIDKGLINKVDIIVIDNDFEKTANEVVCTLRDKFCNLYTLNYHNYPVKGLANVRNKLIEESLKLDPDFLVFIDDDEYVTTNWLNELVITIVSNKADAARGPVIADITQPVSKNMSWLFKREQYANNTQLTMWTTGNLIIRCASLRKFNVWFDKRFNNTGSEDSYFGMQMTKKGATLFWAAQAITYEVIPEKRTKVEWFIRRTYRGGNMFMYMLKLEKKYLQVLKKTLTSFFYIILGLTAAPLMIMPVKIKYYGILKLSEGIGGLAGLFNLRYKEYK</sequence>
<dbReference type="CDD" id="cd00761">
    <property type="entry name" value="Glyco_tranf_GTA_type"/>
    <property type="match status" value="1"/>
</dbReference>
<evidence type="ECO:0000313" key="3">
    <source>
        <dbReference type="EMBL" id="TKK70334.1"/>
    </source>
</evidence>
<dbReference type="Proteomes" id="UP000305848">
    <property type="component" value="Unassembled WGS sequence"/>
</dbReference>
<dbReference type="InterPro" id="IPR001173">
    <property type="entry name" value="Glyco_trans_2-like"/>
</dbReference>
<dbReference type="AlphaFoldDB" id="A0A4U3L7G7"/>
<comment type="caution">
    <text evidence="3">The sequence shown here is derived from an EMBL/GenBank/DDBJ whole genome shotgun (WGS) entry which is preliminary data.</text>
</comment>
<dbReference type="SUPFAM" id="SSF53448">
    <property type="entry name" value="Nucleotide-diphospho-sugar transferases"/>
    <property type="match status" value="1"/>
</dbReference>
<keyword evidence="1" id="KW-0812">Transmembrane</keyword>
<dbReference type="PANTHER" id="PTHR43685">
    <property type="entry name" value="GLYCOSYLTRANSFERASE"/>
    <property type="match status" value="1"/>
</dbReference>
<dbReference type="GO" id="GO:0016740">
    <property type="term" value="F:transferase activity"/>
    <property type="evidence" value="ECO:0007669"/>
    <property type="project" value="UniProtKB-KW"/>
</dbReference>
<evidence type="ECO:0000256" key="1">
    <source>
        <dbReference type="SAM" id="Phobius"/>
    </source>
</evidence>
<feature type="transmembrane region" description="Helical" evidence="1">
    <location>
        <begin position="254"/>
        <end position="272"/>
    </location>
</feature>
<dbReference type="InterPro" id="IPR029044">
    <property type="entry name" value="Nucleotide-diphossugar_trans"/>
</dbReference>
<evidence type="ECO:0000259" key="2">
    <source>
        <dbReference type="Pfam" id="PF00535"/>
    </source>
</evidence>
<dbReference type="InterPro" id="IPR050834">
    <property type="entry name" value="Glycosyltransf_2"/>
</dbReference>
<keyword evidence="4" id="KW-1185">Reference proteome</keyword>
<name>A0A4U3L7G7_9BACT</name>
<dbReference type="OrthoDB" id="9801954at2"/>
<dbReference type="Gene3D" id="3.90.550.10">
    <property type="entry name" value="Spore Coat Polysaccharide Biosynthesis Protein SpsA, Chain A"/>
    <property type="match status" value="1"/>
</dbReference>
<protein>
    <submittedName>
        <fullName evidence="3">Glycosyltransferase family 2 protein</fullName>
    </submittedName>
</protein>
<gene>
    <name evidence="3" type="ORF">FC093_06200</name>
</gene>
<accession>A0A4U3L7G7</accession>
<keyword evidence="1" id="KW-0472">Membrane</keyword>
<proteinExistence type="predicted"/>
<keyword evidence="3" id="KW-0808">Transferase</keyword>
<organism evidence="3 4">
    <name type="scientific">Ilyomonas limi</name>
    <dbReference type="NCBI Taxonomy" id="2575867"/>
    <lineage>
        <taxon>Bacteria</taxon>
        <taxon>Pseudomonadati</taxon>
        <taxon>Bacteroidota</taxon>
        <taxon>Chitinophagia</taxon>
        <taxon>Chitinophagales</taxon>
        <taxon>Chitinophagaceae</taxon>
        <taxon>Ilyomonas</taxon>
    </lineage>
</organism>
<dbReference type="RefSeq" id="WP_137260879.1">
    <property type="nucleotide sequence ID" value="NZ_SZQL01000003.1"/>
</dbReference>
<dbReference type="PANTHER" id="PTHR43685:SF2">
    <property type="entry name" value="GLYCOSYLTRANSFERASE 2-LIKE DOMAIN-CONTAINING PROTEIN"/>
    <property type="match status" value="1"/>
</dbReference>
<keyword evidence="1" id="KW-1133">Transmembrane helix</keyword>
<feature type="domain" description="Glycosyltransferase 2-like" evidence="2">
    <location>
        <begin position="5"/>
        <end position="172"/>
    </location>
</feature>